<dbReference type="AlphaFoldDB" id="A0A227J296"/>
<evidence type="ECO:0000256" key="1">
    <source>
        <dbReference type="ARBA" id="ARBA00022818"/>
    </source>
</evidence>
<organism evidence="4 5">
    <name type="scientific">Vibrio parahaemolyticus</name>
    <dbReference type="NCBI Taxonomy" id="670"/>
    <lineage>
        <taxon>Bacteria</taxon>
        <taxon>Pseudomonadati</taxon>
        <taxon>Pseudomonadota</taxon>
        <taxon>Gammaproteobacteria</taxon>
        <taxon>Vibrionales</taxon>
        <taxon>Vibrionaceae</taxon>
        <taxon>Vibrio</taxon>
    </lineage>
</organism>
<protein>
    <recommendedName>
        <fullName evidence="3">Glycine radical domain-containing protein</fullName>
    </recommendedName>
</protein>
<dbReference type="InterPro" id="IPR001150">
    <property type="entry name" value="Gly_radical"/>
</dbReference>
<dbReference type="InterPro" id="IPR051215">
    <property type="entry name" value="GRE"/>
</dbReference>
<dbReference type="PANTHER" id="PTHR43641">
    <property type="entry name" value="FORMATE ACETYLTRANSFERASE 3-RELATED"/>
    <property type="match status" value="1"/>
</dbReference>
<dbReference type="PROSITE" id="PS00850">
    <property type="entry name" value="GLY_RADICAL_1"/>
    <property type="match status" value="1"/>
</dbReference>
<evidence type="ECO:0000313" key="5">
    <source>
        <dbReference type="Proteomes" id="UP000214596"/>
    </source>
</evidence>
<feature type="domain" description="Glycine radical" evidence="3">
    <location>
        <begin position="1"/>
        <end position="103"/>
    </location>
</feature>
<feature type="non-terminal residue" evidence="4">
    <location>
        <position position="1"/>
    </location>
</feature>
<evidence type="ECO:0000256" key="2">
    <source>
        <dbReference type="PROSITE-ProRule" id="PRU00493"/>
    </source>
</evidence>
<evidence type="ECO:0000259" key="3">
    <source>
        <dbReference type="PROSITE" id="PS51149"/>
    </source>
</evidence>
<sequence>GSDRLGPTAVYNSVGKIQANKILGGVLLNQKLSPAAVASEGDKLKLSMLIRTFFNHHKGWHVQYNIVSRETLLAAKKNPEQYRDLVVRVAGYSAFFTALSPDA</sequence>
<dbReference type="GO" id="GO:0003824">
    <property type="term" value="F:catalytic activity"/>
    <property type="evidence" value="ECO:0007669"/>
    <property type="project" value="InterPro"/>
</dbReference>
<accession>A0A227J296</accession>
<feature type="non-terminal residue" evidence="4">
    <location>
        <position position="103"/>
    </location>
</feature>
<dbReference type="Gene3D" id="3.20.70.20">
    <property type="match status" value="1"/>
</dbReference>
<dbReference type="EMBL" id="NIXT01003471">
    <property type="protein sequence ID" value="OXE29239.1"/>
    <property type="molecule type" value="Genomic_DNA"/>
</dbReference>
<gene>
    <name evidence="4" type="ORF">CA163_29660</name>
</gene>
<reference evidence="4 5" key="1">
    <citation type="journal article" date="2017" name="Appl. Environ. Microbiol.">
        <title>Parallel evolution of two clades of a major Atlantic endemic Vibrio parahaemolyticus pathogen lineage by independent acquisition of related pathogenicity islands.</title>
        <authorList>
            <person name="Xu F."/>
            <person name="Gonzalez-Escalona N."/>
            <person name="Drees K.P."/>
            <person name="Sebra R.P."/>
            <person name="Cooper V.S."/>
            <person name="Jones S.H."/>
            <person name="Whistler C.A."/>
        </authorList>
    </citation>
    <scope>NUCLEOTIDE SEQUENCE [LARGE SCALE GENOMIC DNA]</scope>
    <source>
        <strain evidence="4 5">MAVP-3</strain>
    </source>
</reference>
<dbReference type="PROSITE" id="PS51149">
    <property type="entry name" value="GLY_RADICAL_2"/>
    <property type="match status" value="1"/>
</dbReference>
<proteinExistence type="predicted"/>
<feature type="modified residue" description="Glycine radical" evidence="2">
    <location>
        <position position="91"/>
    </location>
</feature>
<dbReference type="GO" id="GO:0005829">
    <property type="term" value="C:cytosol"/>
    <property type="evidence" value="ECO:0007669"/>
    <property type="project" value="TreeGrafter"/>
</dbReference>
<dbReference type="InterPro" id="IPR019777">
    <property type="entry name" value="Form_AcTrfase_GR_CS"/>
</dbReference>
<evidence type="ECO:0000313" key="4">
    <source>
        <dbReference type="EMBL" id="OXE29239.1"/>
    </source>
</evidence>
<dbReference type="SUPFAM" id="SSF51998">
    <property type="entry name" value="PFL-like glycyl radical enzymes"/>
    <property type="match status" value="1"/>
</dbReference>
<dbReference type="Proteomes" id="UP000214596">
    <property type="component" value="Unassembled WGS sequence"/>
</dbReference>
<keyword evidence="1 2" id="KW-0556">Organic radical</keyword>
<comment type="caution">
    <text evidence="4">The sequence shown here is derived from an EMBL/GenBank/DDBJ whole genome shotgun (WGS) entry which is preliminary data.</text>
</comment>
<dbReference type="PANTHER" id="PTHR43641:SF2">
    <property type="entry name" value="DEHYDRATASE YBIW-RELATED"/>
    <property type="match status" value="1"/>
</dbReference>
<dbReference type="Pfam" id="PF01228">
    <property type="entry name" value="Gly_radical"/>
    <property type="match status" value="1"/>
</dbReference>
<name>A0A227J296_VIBPH</name>